<reference evidence="16" key="1">
    <citation type="submission" date="2018-04" db="EMBL/GenBank/DDBJ databases">
        <authorList>
            <person name="Watanabe M."/>
            <person name="Kojima H."/>
        </authorList>
    </citation>
    <scope>NUCLEOTIDE SEQUENCE [LARGE SCALE GENOMIC DNA]</scope>
    <source>
        <strain evidence="16">Dysh456</strain>
    </source>
</reference>
<comment type="subcellular location">
    <subcellularLocation>
        <location evidence="1">Cytoplasm</location>
    </subcellularLocation>
</comment>
<evidence type="ECO:0000256" key="12">
    <source>
        <dbReference type="ARBA" id="ARBA00031697"/>
    </source>
</evidence>
<dbReference type="SUPFAM" id="SSF46785">
    <property type="entry name" value="Winged helix' DNA-binding domain"/>
    <property type="match status" value="1"/>
</dbReference>
<evidence type="ECO:0000256" key="1">
    <source>
        <dbReference type="ARBA" id="ARBA00004496"/>
    </source>
</evidence>
<dbReference type="GO" id="GO:0005829">
    <property type="term" value="C:cytosol"/>
    <property type="evidence" value="ECO:0007669"/>
    <property type="project" value="TreeGrafter"/>
</dbReference>
<dbReference type="PANTHER" id="PTHR24567:SF75">
    <property type="entry name" value="FUMARATE AND NITRATE REDUCTION REGULATORY PROTEIN"/>
    <property type="match status" value="1"/>
</dbReference>
<dbReference type="InterPro" id="IPR018490">
    <property type="entry name" value="cNMP-bd_dom_sf"/>
</dbReference>
<keyword evidence="5" id="KW-0021">Allosteric enzyme</keyword>
<dbReference type="SUPFAM" id="SSF51206">
    <property type="entry name" value="cAMP-binding domain-like"/>
    <property type="match status" value="1"/>
</dbReference>
<evidence type="ECO:0000256" key="10">
    <source>
        <dbReference type="ARBA" id="ARBA00023159"/>
    </source>
</evidence>
<keyword evidence="16" id="KW-1185">Reference proteome</keyword>
<protein>
    <recommendedName>
        <fullName evidence="3">CRP-like protein Clp</fullName>
    </recommendedName>
    <alternativeName>
        <fullName evidence="12">Catabolite activation-like protein</fullName>
    </alternativeName>
</protein>
<evidence type="ECO:0000256" key="7">
    <source>
        <dbReference type="ARBA" id="ARBA00023015"/>
    </source>
</evidence>
<evidence type="ECO:0000313" key="15">
    <source>
        <dbReference type="EMBL" id="BBD79369.1"/>
    </source>
</evidence>
<dbReference type="AlphaFoldDB" id="A0A2Z6E4C4"/>
<evidence type="ECO:0000256" key="11">
    <source>
        <dbReference type="ARBA" id="ARBA00023163"/>
    </source>
</evidence>
<dbReference type="CDD" id="cd00038">
    <property type="entry name" value="CAP_ED"/>
    <property type="match status" value="1"/>
</dbReference>
<dbReference type="KEGG" id="rbd:ALSL_0703"/>
<dbReference type="Proteomes" id="UP000270530">
    <property type="component" value="Chromosome"/>
</dbReference>
<dbReference type="SMART" id="SM00419">
    <property type="entry name" value="HTH_CRP"/>
    <property type="match status" value="1"/>
</dbReference>
<dbReference type="GO" id="GO:0003700">
    <property type="term" value="F:DNA-binding transcription factor activity"/>
    <property type="evidence" value="ECO:0007669"/>
    <property type="project" value="TreeGrafter"/>
</dbReference>
<dbReference type="GO" id="GO:0003677">
    <property type="term" value="F:DNA binding"/>
    <property type="evidence" value="ECO:0007669"/>
    <property type="project" value="UniProtKB-KW"/>
</dbReference>
<evidence type="ECO:0000256" key="6">
    <source>
        <dbReference type="ARBA" id="ARBA00022636"/>
    </source>
</evidence>
<evidence type="ECO:0000256" key="3">
    <source>
        <dbReference type="ARBA" id="ARBA00020769"/>
    </source>
</evidence>
<dbReference type="Gene3D" id="2.60.120.10">
    <property type="entry name" value="Jelly Rolls"/>
    <property type="match status" value="1"/>
</dbReference>
<evidence type="ECO:0000259" key="14">
    <source>
        <dbReference type="PROSITE" id="PS51063"/>
    </source>
</evidence>
<dbReference type="PROSITE" id="PS51063">
    <property type="entry name" value="HTH_CRP_2"/>
    <property type="match status" value="1"/>
</dbReference>
<dbReference type="FunFam" id="1.10.10.10:FF:000028">
    <property type="entry name" value="Fumarate/nitrate reduction transcriptional regulator Fnr"/>
    <property type="match status" value="1"/>
</dbReference>
<evidence type="ECO:0000259" key="13">
    <source>
        <dbReference type="PROSITE" id="PS50042"/>
    </source>
</evidence>
<evidence type="ECO:0000256" key="5">
    <source>
        <dbReference type="ARBA" id="ARBA00022533"/>
    </source>
</evidence>
<dbReference type="PANTHER" id="PTHR24567">
    <property type="entry name" value="CRP FAMILY TRANSCRIPTIONAL REGULATORY PROTEIN"/>
    <property type="match status" value="1"/>
</dbReference>
<keyword evidence="6" id="KW-0973">c-di-GMP</keyword>
<dbReference type="Pfam" id="PF13545">
    <property type="entry name" value="HTH_Crp_2"/>
    <property type="match status" value="1"/>
</dbReference>
<name>A0A2Z6E4C4_9GAMM</name>
<evidence type="ECO:0000256" key="4">
    <source>
        <dbReference type="ARBA" id="ARBA00022491"/>
    </source>
</evidence>
<organism evidence="15 16">
    <name type="scientific">Aerosticca soli</name>
    <dbReference type="NCBI Taxonomy" id="2010829"/>
    <lineage>
        <taxon>Bacteria</taxon>
        <taxon>Pseudomonadati</taxon>
        <taxon>Pseudomonadota</taxon>
        <taxon>Gammaproteobacteria</taxon>
        <taxon>Lysobacterales</taxon>
        <taxon>Rhodanobacteraceae</taxon>
        <taxon>Aerosticca</taxon>
    </lineage>
</organism>
<evidence type="ECO:0000313" key="16">
    <source>
        <dbReference type="Proteomes" id="UP000270530"/>
    </source>
</evidence>
<evidence type="ECO:0000256" key="2">
    <source>
        <dbReference type="ARBA" id="ARBA00011738"/>
    </source>
</evidence>
<keyword evidence="7" id="KW-0805">Transcription regulation</keyword>
<dbReference type="GO" id="GO:0003824">
    <property type="term" value="F:catalytic activity"/>
    <property type="evidence" value="ECO:0007669"/>
    <property type="project" value="UniProtKB-KW"/>
</dbReference>
<comment type="subunit">
    <text evidence="2">Homodimer.</text>
</comment>
<proteinExistence type="predicted"/>
<dbReference type="EMBL" id="AP018560">
    <property type="protein sequence ID" value="BBD79369.1"/>
    <property type="molecule type" value="Genomic_DNA"/>
</dbReference>
<dbReference type="Pfam" id="PF00027">
    <property type="entry name" value="cNMP_binding"/>
    <property type="match status" value="1"/>
</dbReference>
<evidence type="ECO:0000256" key="9">
    <source>
        <dbReference type="ARBA" id="ARBA00023125"/>
    </source>
</evidence>
<keyword evidence="10" id="KW-0010">Activator</keyword>
<dbReference type="SMART" id="SM00100">
    <property type="entry name" value="cNMP"/>
    <property type="match status" value="1"/>
</dbReference>
<feature type="domain" description="Cyclic nucleotide-binding" evidence="13">
    <location>
        <begin position="61"/>
        <end position="114"/>
    </location>
</feature>
<accession>A0A2Z6E4C4</accession>
<dbReference type="PRINTS" id="PR00034">
    <property type="entry name" value="HTHCRP"/>
</dbReference>
<dbReference type="InterPro" id="IPR036390">
    <property type="entry name" value="WH_DNA-bd_sf"/>
</dbReference>
<dbReference type="InterPro" id="IPR050397">
    <property type="entry name" value="Env_Response_Regulators"/>
</dbReference>
<reference evidence="16" key="2">
    <citation type="submission" date="2018-06" db="EMBL/GenBank/DDBJ databases">
        <title>Genome sequence of Rhodanobacteraceae bacterium strain Dysh456.</title>
        <authorList>
            <person name="Fukui M."/>
        </authorList>
    </citation>
    <scope>NUCLEOTIDE SEQUENCE [LARGE SCALE GENOMIC DNA]</scope>
    <source>
        <strain evidence="16">Dysh456</strain>
    </source>
</reference>
<keyword evidence="11" id="KW-0804">Transcription</keyword>
<keyword evidence="4" id="KW-0678">Repressor</keyword>
<feature type="domain" description="HTH crp-type" evidence="14">
    <location>
        <begin position="170"/>
        <end position="243"/>
    </location>
</feature>
<gene>
    <name evidence="15" type="ORF">ALSL_0703</name>
</gene>
<keyword evidence="9" id="KW-0238">DNA-binding</keyword>
<evidence type="ECO:0000256" key="8">
    <source>
        <dbReference type="ARBA" id="ARBA00023026"/>
    </source>
</evidence>
<dbReference type="CDD" id="cd00092">
    <property type="entry name" value="HTH_CRP"/>
    <property type="match status" value="1"/>
</dbReference>
<dbReference type="InterPro" id="IPR012318">
    <property type="entry name" value="HTH_CRP"/>
</dbReference>
<dbReference type="InterPro" id="IPR014710">
    <property type="entry name" value="RmlC-like_jellyroll"/>
</dbReference>
<dbReference type="Gene3D" id="1.10.10.10">
    <property type="entry name" value="Winged helix-like DNA-binding domain superfamily/Winged helix DNA-binding domain"/>
    <property type="match status" value="1"/>
</dbReference>
<dbReference type="InterPro" id="IPR036388">
    <property type="entry name" value="WH-like_DNA-bd_sf"/>
</dbReference>
<dbReference type="PROSITE" id="PS50042">
    <property type="entry name" value="CNMP_BINDING_3"/>
    <property type="match status" value="1"/>
</dbReference>
<sequence>MLTMPASHPGRLPAPLSPIADDGDEAHFCRTCAFAGACLAVGYGKPELSALHCLVEHVGPFRAGEHVFRTGDPFRAIFAVRAGTVKTSLVDKDGREQVLGFYLPGEVIGLNAIYPDQFPCNAVALETAYFCRFSFPAMSALAARLPAVQQHLFRLLSKELGTASLLAGDHSADERMAAFLVDLGERYAARGFSGTQFSLSMSRGDIANYLRLAAETVSRVLGRFRSQGLIEIEGRALTLREPAALRAIGQSLLPG</sequence>
<dbReference type="InterPro" id="IPR000595">
    <property type="entry name" value="cNMP-bd_dom"/>
</dbReference>
<keyword evidence="8" id="KW-0843">Virulence</keyword>